<dbReference type="Gene3D" id="3.40.50.1820">
    <property type="entry name" value="alpha/beta hydrolase"/>
    <property type="match status" value="1"/>
</dbReference>
<name>A0ABD1Y4U2_9MARC</name>
<reference evidence="2 3" key="1">
    <citation type="submission" date="2024-09" db="EMBL/GenBank/DDBJ databases">
        <title>Chromosome-scale assembly of Riccia fluitans.</title>
        <authorList>
            <person name="Paukszto L."/>
            <person name="Sawicki J."/>
            <person name="Karawczyk K."/>
            <person name="Piernik-Szablinska J."/>
            <person name="Szczecinska M."/>
            <person name="Mazdziarz M."/>
        </authorList>
    </citation>
    <scope>NUCLEOTIDE SEQUENCE [LARGE SCALE GENOMIC DNA]</scope>
    <source>
        <strain evidence="2">Rf_01</strain>
        <tissue evidence="2">Aerial parts of the thallus</tissue>
    </source>
</reference>
<sequence>MDHEAAMKEEPTLPAKRTEIFMVADPKTWDEHRGLFHYIFDLIPVTDRWRESLTLSDRVAKTVDPSDTWQARISVILLKLLWWLDGPMKMFGHFLEDTLNLFTANGGIFKTFFRLLFFRHRLVAPHRESENYVSFIGALDPRSTLCYTGIPSSNVNAVLFPGADCGSKFLADVLVMASKLAYENAKYVEKVVTRIWKMHFVGFYNCWNAVDASVDGEADDVDFHAAEQQKQKNTQVSLFTDRPKNARAIVVAFRGTEPFNAKDWSTDFDFSWFQIDGLGKVHVGFLEALGLGDRKNMDTFKNMKKRAQWQRTNAHHGSAMSGLPADVVADKEKPLAYDDVTSEVKKLMSQNPAAKLFVTGHSLGGALANMYTAFLFFNNEEMLISRYGALYTFGQPRTGAKDYSDFLIGKVEQSRYRRVVYGDDLVPRVPFDDKIFQFKHCGYCYYYNLRYMETTMSDAPNHNFFSWKFSVMISQRVGAIYDLILSIFAGWIYGPEYREGLISIFVRFFGLLTPGLVSHLLNNYVNAVRLGPPFLVAHLDDDQAAGLFGFFLPFRQSLNPALTADHGD</sequence>
<dbReference type="SUPFAM" id="SSF53474">
    <property type="entry name" value="alpha/beta-Hydrolases"/>
    <property type="match status" value="1"/>
</dbReference>
<keyword evidence="3" id="KW-1185">Reference proteome</keyword>
<evidence type="ECO:0000313" key="3">
    <source>
        <dbReference type="Proteomes" id="UP001605036"/>
    </source>
</evidence>
<dbReference type="InterPro" id="IPR029058">
    <property type="entry name" value="AB_hydrolase_fold"/>
</dbReference>
<dbReference type="PANTHER" id="PTHR46086:SF3">
    <property type="entry name" value="TRIACYLGLYCEROL LIPASE OBL1"/>
    <property type="match status" value="1"/>
</dbReference>
<dbReference type="CDD" id="cd00519">
    <property type="entry name" value="Lipase_3"/>
    <property type="match status" value="1"/>
</dbReference>
<accession>A0ABD1Y4U2</accession>
<dbReference type="InterPro" id="IPR002921">
    <property type="entry name" value="Fungal_lipase-type"/>
</dbReference>
<dbReference type="PANTHER" id="PTHR46086">
    <property type="entry name" value="ALPHA/BETA-HYDROLASES SUPERFAMILY PROTEIN"/>
    <property type="match status" value="1"/>
</dbReference>
<dbReference type="EMBL" id="JBHFFA010000006">
    <property type="protein sequence ID" value="KAL2620314.1"/>
    <property type="molecule type" value="Genomic_DNA"/>
</dbReference>
<proteinExistence type="predicted"/>
<evidence type="ECO:0000259" key="1">
    <source>
        <dbReference type="Pfam" id="PF01764"/>
    </source>
</evidence>
<comment type="caution">
    <text evidence="2">The sequence shown here is derived from an EMBL/GenBank/DDBJ whole genome shotgun (WGS) entry which is preliminary data.</text>
</comment>
<dbReference type="AlphaFoldDB" id="A0ABD1Y4U2"/>
<gene>
    <name evidence="2" type="ORF">R1flu_000519</name>
</gene>
<organism evidence="2 3">
    <name type="scientific">Riccia fluitans</name>
    <dbReference type="NCBI Taxonomy" id="41844"/>
    <lineage>
        <taxon>Eukaryota</taxon>
        <taxon>Viridiplantae</taxon>
        <taxon>Streptophyta</taxon>
        <taxon>Embryophyta</taxon>
        <taxon>Marchantiophyta</taxon>
        <taxon>Marchantiopsida</taxon>
        <taxon>Marchantiidae</taxon>
        <taxon>Marchantiales</taxon>
        <taxon>Ricciaceae</taxon>
        <taxon>Riccia</taxon>
    </lineage>
</organism>
<dbReference type="InterPro" id="IPR044819">
    <property type="entry name" value="OBL-like"/>
</dbReference>
<dbReference type="Pfam" id="PF01764">
    <property type="entry name" value="Lipase_3"/>
    <property type="match status" value="1"/>
</dbReference>
<feature type="domain" description="Fungal lipase-type" evidence="1">
    <location>
        <begin position="250"/>
        <end position="432"/>
    </location>
</feature>
<dbReference type="Proteomes" id="UP001605036">
    <property type="component" value="Unassembled WGS sequence"/>
</dbReference>
<protein>
    <recommendedName>
        <fullName evidence="1">Fungal lipase-type domain-containing protein</fullName>
    </recommendedName>
</protein>
<evidence type="ECO:0000313" key="2">
    <source>
        <dbReference type="EMBL" id="KAL2620314.1"/>
    </source>
</evidence>